<feature type="coiled-coil region" evidence="1">
    <location>
        <begin position="384"/>
        <end position="474"/>
    </location>
</feature>
<dbReference type="EMBL" id="CAMKVN010011789">
    <property type="protein sequence ID" value="CAI2195015.1"/>
    <property type="molecule type" value="Genomic_DNA"/>
</dbReference>
<dbReference type="Proteomes" id="UP001153678">
    <property type="component" value="Unassembled WGS sequence"/>
</dbReference>
<feature type="coiled-coil region" evidence="1">
    <location>
        <begin position="81"/>
        <end position="132"/>
    </location>
</feature>
<protein>
    <submittedName>
        <fullName evidence="3">18043_t:CDS:1</fullName>
    </submittedName>
</protein>
<name>A0A9W4X1F1_9GLOM</name>
<comment type="caution">
    <text evidence="3">The sequence shown here is derived from an EMBL/GenBank/DDBJ whole genome shotgun (WGS) entry which is preliminary data.</text>
</comment>
<gene>
    <name evidence="3" type="ORF">FWILDA_LOCUS16865</name>
</gene>
<evidence type="ECO:0000256" key="1">
    <source>
        <dbReference type="SAM" id="Coils"/>
    </source>
</evidence>
<feature type="non-terminal residue" evidence="3">
    <location>
        <position position="1"/>
    </location>
</feature>
<keyword evidence="1" id="KW-0175">Coiled coil</keyword>
<feature type="coiled-coil region" evidence="1">
    <location>
        <begin position="327"/>
        <end position="354"/>
    </location>
</feature>
<keyword evidence="4" id="KW-1185">Reference proteome</keyword>
<reference evidence="3" key="1">
    <citation type="submission" date="2022-08" db="EMBL/GenBank/DDBJ databases">
        <authorList>
            <person name="Kallberg Y."/>
            <person name="Tangrot J."/>
            <person name="Rosling A."/>
        </authorList>
    </citation>
    <scope>NUCLEOTIDE SEQUENCE</scope>
    <source>
        <strain evidence="3">Wild A</strain>
    </source>
</reference>
<feature type="region of interest" description="Disordered" evidence="2">
    <location>
        <begin position="588"/>
        <end position="618"/>
    </location>
</feature>
<feature type="region of interest" description="Disordered" evidence="2">
    <location>
        <begin position="296"/>
        <end position="326"/>
    </location>
</feature>
<evidence type="ECO:0000256" key="2">
    <source>
        <dbReference type="SAM" id="MobiDB-lite"/>
    </source>
</evidence>
<feature type="non-terminal residue" evidence="3">
    <location>
        <position position="618"/>
    </location>
</feature>
<accession>A0A9W4X1F1</accession>
<evidence type="ECO:0000313" key="4">
    <source>
        <dbReference type="Proteomes" id="UP001153678"/>
    </source>
</evidence>
<dbReference type="AlphaFoldDB" id="A0A9W4X1F1"/>
<feature type="compositionally biased region" description="Basic and acidic residues" evidence="2">
    <location>
        <begin position="588"/>
        <end position="602"/>
    </location>
</feature>
<organism evidence="3 4">
    <name type="scientific">Funneliformis geosporum</name>
    <dbReference type="NCBI Taxonomy" id="1117311"/>
    <lineage>
        <taxon>Eukaryota</taxon>
        <taxon>Fungi</taxon>
        <taxon>Fungi incertae sedis</taxon>
        <taxon>Mucoromycota</taxon>
        <taxon>Glomeromycotina</taxon>
        <taxon>Glomeromycetes</taxon>
        <taxon>Glomerales</taxon>
        <taxon>Glomeraceae</taxon>
        <taxon>Funneliformis</taxon>
    </lineage>
</organism>
<proteinExistence type="predicted"/>
<feature type="compositionally biased region" description="Low complexity" evidence="2">
    <location>
        <begin position="303"/>
        <end position="320"/>
    </location>
</feature>
<evidence type="ECO:0000313" key="3">
    <source>
        <dbReference type="EMBL" id="CAI2195015.1"/>
    </source>
</evidence>
<sequence length="618" mass="71041">NLQKEETSRVVEIQKLPLSLDNLRAGLEFIINWINSATLAHEEITPESILENLNIYLNSILLVETTNIHNLTTGTNYHSALQQISSTVKQLENLVNEKIEAFLELNLIEKQARELEKTNQKQVKMINDLAEEKSASSVVKPSPLVATKKEELKDKDIENLVSQLANTEKEKENLTLFNKALDGKNHHLKIALKNKEEEIKERINFTAQFRDKLRDKDYSIYSLTEQKNKLFAEVEQLQAELKATQEELEINRQSVLKIETENEKGQIITRFITVADYYQLEEENLTLQHNYEKLERMKKRRSTSSLSSSSGKNSQPNSPQLDNSTRLSELEKINEELNEEIRELHQQFNSFREEKAPAPVITPKVKGKEKVENCSACVLNLAVVENRQKALAKNERTIQELTRELEVIKKLGEEKEKIISGYQVVSGELTSALENTEAEAEVLRKTVGELSEKIRQSEAEKKEISENLSFLQTSHSQVSKNQTINITNGLAMYQFIHELAEANGSKEHATVIKEAWRNIEEERKKFAMEEERLLKAWGDCKKELEKLNKSFQERGKKLSDLQEENEKLKSQLAEAKNNIRELEKTTADLKLENERQEREINHLKTKNGELATSQAAET</sequence>